<dbReference type="RefSeq" id="XP_025345146.1">
    <property type="nucleotide sequence ID" value="XM_025490521.1"/>
</dbReference>
<keyword evidence="6" id="KW-0539">Nucleus</keyword>
<dbReference type="EMBL" id="KZ819339">
    <property type="protein sequence ID" value="PWN17986.1"/>
    <property type="molecule type" value="Genomic_DNA"/>
</dbReference>
<dbReference type="SUPFAM" id="SSF46785">
    <property type="entry name" value="Winged helix' DNA-binding domain"/>
    <property type="match status" value="1"/>
</dbReference>
<keyword evidence="4" id="KW-0238">DNA-binding</keyword>
<dbReference type="FunFam" id="1.10.10.10:FF:000027">
    <property type="entry name" value="Heat shock transcription factor 1"/>
    <property type="match status" value="1"/>
</dbReference>
<evidence type="ECO:0000256" key="3">
    <source>
        <dbReference type="ARBA" id="ARBA00023015"/>
    </source>
</evidence>
<feature type="domain" description="HSF-type DNA-binding" evidence="10">
    <location>
        <begin position="112"/>
        <end position="136"/>
    </location>
</feature>
<dbReference type="PANTHER" id="PTHR10015:SF427">
    <property type="entry name" value="HEAT SHOCK FACTOR PROTEIN"/>
    <property type="match status" value="1"/>
</dbReference>
<organism evidence="11 12">
    <name type="scientific">Pseudomicrostroma glucosiphilum</name>
    <dbReference type="NCBI Taxonomy" id="1684307"/>
    <lineage>
        <taxon>Eukaryota</taxon>
        <taxon>Fungi</taxon>
        <taxon>Dikarya</taxon>
        <taxon>Basidiomycota</taxon>
        <taxon>Ustilaginomycotina</taxon>
        <taxon>Exobasidiomycetes</taxon>
        <taxon>Microstromatales</taxon>
        <taxon>Microstromatales incertae sedis</taxon>
        <taxon>Pseudomicrostroma</taxon>
    </lineage>
</organism>
<dbReference type="InterPro" id="IPR000232">
    <property type="entry name" value="HSF_DNA-bd"/>
</dbReference>
<dbReference type="GO" id="GO:0043565">
    <property type="term" value="F:sequence-specific DNA binding"/>
    <property type="evidence" value="ECO:0007669"/>
    <property type="project" value="InterPro"/>
</dbReference>
<keyword evidence="12" id="KW-1185">Reference proteome</keyword>
<sequence>MDTSAAAGPSSSSSSTLTGSNANNAAGSSTSGAAAKKKVVNNGKAKSTTPRASSPSEENTGASSSSAKRVPPFLNKLRNMIDDEATNELICWQPEGKTFLVPNNIRFAKEVLPRFFKHNNFSSFVRQLNMYGFHKVPSLQQGSLKHEQEMEVWEFENDNFVRDQPELMINVQRKPGHKGDGAGGEQTRQELSKVWHAIQTIRSTQESINDNLRHLSLHNETLWQKAMESERRAEQQSETINRMLRFLAGIFAN</sequence>
<feature type="region of interest" description="Disordered" evidence="9">
    <location>
        <begin position="1"/>
        <end position="69"/>
    </location>
</feature>
<proteinExistence type="inferred from homology"/>
<dbReference type="GeneID" id="37012255"/>
<dbReference type="InterPro" id="IPR036390">
    <property type="entry name" value="WH_DNA-bd_sf"/>
</dbReference>
<name>A0A316TWY7_9BASI</name>
<comment type="subcellular location">
    <subcellularLocation>
        <location evidence="1">Nucleus</location>
    </subcellularLocation>
</comment>
<evidence type="ECO:0000313" key="11">
    <source>
        <dbReference type="EMBL" id="PWN17986.1"/>
    </source>
</evidence>
<evidence type="ECO:0000256" key="5">
    <source>
        <dbReference type="ARBA" id="ARBA00023163"/>
    </source>
</evidence>
<protein>
    <recommendedName>
        <fullName evidence="10">HSF-type DNA-binding domain-containing protein</fullName>
    </recommendedName>
</protein>
<dbReference type="Pfam" id="PF00447">
    <property type="entry name" value="HSF_DNA-bind"/>
    <property type="match status" value="1"/>
</dbReference>
<dbReference type="PRINTS" id="PR00056">
    <property type="entry name" value="HSFDOMAIN"/>
</dbReference>
<dbReference type="Proteomes" id="UP000245942">
    <property type="component" value="Unassembled WGS sequence"/>
</dbReference>
<feature type="compositionally biased region" description="Low complexity" evidence="9">
    <location>
        <begin position="1"/>
        <end position="46"/>
    </location>
</feature>
<evidence type="ECO:0000256" key="8">
    <source>
        <dbReference type="RuleBase" id="RU004020"/>
    </source>
</evidence>
<dbReference type="GO" id="GO:0005634">
    <property type="term" value="C:nucleus"/>
    <property type="evidence" value="ECO:0007669"/>
    <property type="project" value="UniProtKB-SubCell"/>
</dbReference>
<feature type="compositionally biased region" description="Polar residues" evidence="9">
    <location>
        <begin position="47"/>
        <end position="67"/>
    </location>
</feature>
<evidence type="ECO:0000256" key="6">
    <source>
        <dbReference type="ARBA" id="ARBA00023242"/>
    </source>
</evidence>
<evidence type="ECO:0000259" key="10">
    <source>
        <dbReference type="PROSITE" id="PS00434"/>
    </source>
</evidence>
<feature type="non-terminal residue" evidence="11">
    <location>
        <position position="253"/>
    </location>
</feature>
<evidence type="ECO:0000256" key="9">
    <source>
        <dbReference type="SAM" id="MobiDB-lite"/>
    </source>
</evidence>
<comment type="subunit">
    <text evidence="7">Homotrimer. Homotrimerization increases the affinity of HSF1 to DNA. Interacts with transcriptional coregulator SSA1 on chromatin.</text>
</comment>
<evidence type="ECO:0000256" key="4">
    <source>
        <dbReference type="ARBA" id="ARBA00023125"/>
    </source>
</evidence>
<evidence type="ECO:0000256" key="1">
    <source>
        <dbReference type="ARBA" id="ARBA00004123"/>
    </source>
</evidence>
<accession>A0A316TWY7</accession>
<dbReference type="Gene3D" id="1.10.10.10">
    <property type="entry name" value="Winged helix-like DNA-binding domain superfamily/Winged helix DNA-binding domain"/>
    <property type="match status" value="1"/>
</dbReference>
<dbReference type="InterPro" id="IPR036388">
    <property type="entry name" value="WH-like_DNA-bd_sf"/>
</dbReference>
<reference evidence="11 12" key="1">
    <citation type="journal article" date="2018" name="Mol. Biol. Evol.">
        <title>Broad Genomic Sampling Reveals a Smut Pathogenic Ancestry of the Fungal Clade Ustilaginomycotina.</title>
        <authorList>
            <person name="Kijpornyongpan T."/>
            <person name="Mondo S.J."/>
            <person name="Barry K."/>
            <person name="Sandor L."/>
            <person name="Lee J."/>
            <person name="Lipzen A."/>
            <person name="Pangilinan J."/>
            <person name="LaButti K."/>
            <person name="Hainaut M."/>
            <person name="Henrissat B."/>
            <person name="Grigoriev I.V."/>
            <person name="Spatafora J.W."/>
            <person name="Aime M.C."/>
        </authorList>
    </citation>
    <scope>NUCLEOTIDE SEQUENCE [LARGE SCALE GENOMIC DNA]</scope>
    <source>
        <strain evidence="11 12">MCA 4718</strain>
    </source>
</reference>
<evidence type="ECO:0000256" key="7">
    <source>
        <dbReference type="ARBA" id="ARBA00062171"/>
    </source>
</evidence>
<dbReference type="PROSITE" id="PS00434">
    <property type="entry name" value="HSF_DOMAIN"/>
    <property type="match status" value="1"/>
</dbReference>
<dbReference type="GO" id="GO:0003700">
    <property type="term" value="F:DNA-binding transcription factor activity"/>
    <property type="evidence" value="ECO:0007669"/>
    <property type="project" value="InterPro"/>
</dbReference>
<gene>
    <name evidence="11" type="ORF">BCV69DRAFT_253483</name>
</gene>
<evidence type="ECO:0000256" key="2">
    <source>
        <dbReference type="ARBA" id="ARBA00006403"/>
    </source>
</evidence>
<keyword evidence="3" id="KW-0805">Transcription regulation</keyword>
<dbReference type="PANTHER" id="PTHR10015">
    <property type="entry name" value="HEAT SHOCK TRANSCRIPTION FACTOR"/>
    <property type="match status" value="1"/>
</dbReference>
<keyword evidence="5" id="KW-0804">Transcription</keyword>
<comment type="similarity">
    <text evidence="2 8">Belongs to the HSF family.</text>
</comment>
<evidence type="ECO:0000313" key="12">
    <source>
        <dbReference type="Proteomes" id="UP000245942"/>
    </source>
</evidence>
<dbReference type="OrthoDB" id="60033at2759"/>
<dbReference type="AlphaFoldDB" id="A0A316TWY7"/>
<dbReference type="STRING" id="1684307.A0A316TWY7"/>
<dbReference type="SMART" id="SM00415">
    <property type="entry name" value="HSF"/>
    <property type="match status" value="1"/>
</dbReference>